<dbReference type="HOGENOM" id="CLU_675837_0_0_7"/>
<dbReference type="RefSeq" id="WP_012663467.1">
    <property type="nucleotide sequence ID" value="NC_012115.1"/>
</dbReference>
<dbReference type="Gene3D" id="2.130.10.10">
    <property type="entry name" value="YVTN repeat-like/Quinoprotein amine dehydrogenase"/>
    <property type="match status" value="1"/>
</dbReference>
<dbReference type="AlphaFoldDB" id="B9L660"/>
<dbReference type="Proteomes" id="UP000000448">
    <property type="component" value="Chromosome"/>
</dbReference>
<organism evidence="1 2">
    <name type="scientific">Nautilia profundicola (strain ATCC BAA-1463 / DSM 18972 / AmH)</name>
    <dbReference type="NCBI Taxonomy" id="598659"/>
    <lineage>
        <taxon>Bacteria</taxon>
        <taxon>Pseudomonadati</taxon>
        <taxon>Campylobacterota</taxon>
        <taxon>Epsilonproteobacteria</taxon>
        <taxon>Nautiliales</taxon>
        <taxon>Nautiliaceae</taxon>
        <taxon>Nautilia</taxon>
    </lineage>
</organism>
<dbReference type="EMBL" id="CP001279">
    <property type="protein sequence ID" value="ACM92095.1"/>
    <property type="molecule type" value="Genomic_DNA"/>
</dbReference>
<dbReference type="SUPFAM" id="SSF69304">
    <property type="entry name" value="Tricorn protease N-terminal domain"/>
    <property type="match status" value="1"/>
</dbReference>
<protein>
    <submittedName>
        <fullName evidence="1">Uncharacterized protein</fullName>
    </submittedName>
</protein>
<dbReference type="KEGG" id="nam:NAMH_1456"/>
<dbReference type="InterPro" id="IPR015943">
    <property type="entry name" value="WD40/YVTN_repeat-like_dom_sf"/>
</dbReference>
<name>B9L660_NAUPA</name>
<sequence>MKRGGLILFFFTAFLYAASLNVIYSVSTNALKSLDFKNDILLYSTVKKIYLYNLLTKQKQKKHIDNILEAKLNATGDKIVVLNKYDGINIFDNNFKLISKFPGEFQGFVLKDYILFGITNKNIKAYDLTTNKIIINIEKRNIKSVDFIDSALCNYLIAAAPNQVYIDRFYDFRLKAEKRIALKGIKNIKKIKFIDDNKFLLFMNNEVDIFYIDGSRLQKIDFGYRKIKAVDTFGGKVYIATDKKIYVYENVSQFTNTETYDINQVDVVDLSVNGEYIAVGGKYKVYVYSIAENGNNISQIQREEVDENTTYNEISKKNENLFFNLDVNPKVGKAPLEVSVDLVYDFDSSKIDELKISFDNSVYDIIDKKIREFDYVFQKPGIHKIEVEMKVGDKTLVKKIYVKAIKE</sequence>
<accession>B9L660</accession>
<keyword evidence="2" id="KW-1185">Reference proteome</keyword>
<proteinExistence type="predicted"/>
<evidence type="ECO:0000313" key="2">
    <source>
        <dbReference type="Proteomes" id="UP000000448"/>
    </source>
</evidence>
<reference evidence="1 2" key="1">
    <citation type="journal article" date="2009" name="PLoS Genet.">
        <title>Adaptations to submarine hydrothermal environments exemplified by the genome of Nautilia profundicola.</title>
        <authorList>
            <person name="Campbell B.J."/>
            <person name="Smith J.L."/>
            <person name="Hanson T.E."/>
            <person name="Klotz M.G."/>
            <person name="Stein L.Y."/>
            <person name="Lee C.K."/>
            <person name="Wu D."/>
            <person name="Robinson J.M."/>
            <person name="Khouri H.M."/>
            <person name="Eisen J.A."/>
            <person name="Cary S.C."/>
        </authorList>
    </citation>
    <scope>NUCLEOTIDE SEQUENCE [LARGE SCALE GENOMIC DNA]</scope>
    <source>
        <strain evidence="2">ATCC BAA-1463 / DSM 18972 / AmH</strain>
    </source>
</reference>
<evidence type="ECO:0000313" key="1">
    <source>
        <dbReference type="EMBL" id="ACM92095.1"/>
    </source>
</evidence>
<dbReference type="STRING" id="598659.NAMH_1456"/>
<gene>
    <name evidence="1" type="ordered locus">NAMH_1456</name>
</gene>